<dbReference type="GO" id="GO:0003723">
    <property type="term" value="F:RNA binding"/>
    <property type="evidence" value="ECO:0007669"/>
    <property type="project" value="InterPro"/>
</dbReference>
<comment type="caution">
    <text evidence="3">The sequence shown here is derived from an EMBL/GenBank/DDBJ whole genome shotgun (WGS) entry which is preliminary data.</text>
</comment>
<evidence type="ECO:0000313" key="3">
    <source>
        <dbReference type="EMBL" id="GMN66197.1"/>
    </source>
</evidence>
<dbReference type="GO" id="GO:0099402">
    <property type="term" value="P:plant organ development"/>
    <property type="evidence" value="ECO:0007669"/>
    <property type="project" value="UniProtKB-ARBA"/>
</dbReference>
<dbReference type="Gene3D" id="1.25.40.10">
    <property type="entry name" value="Tetratricopeptide repeat domain"/>
    <property type="match status" value="1"/>
</dbReference>
<dbReference type="AlphaFoldDB" id="A0AA88E1C8"/>
<protein>
    <recommendedName>
        <fullName evidence="5">Pentatricopeptide repeat-containing protein</fullName>
    </recommendedName>
</protein>
<keyword evidence="1" id="KW-0677">Repeat</keyword>
<sequence length="193" mass="21695">MYAKCGCMESARRVFDEGDVGEDVFAWTAMIAGLASHGKCREAIELFDQMQRLGIKPDERTMTAVLLACRNAGWLSEGHAYLKSKQKNYGVWPTIQHYGCVVDLLARVGRLRDAEEFIMKNAHRTGCSSVNFDMGLQTGKWHDKARTRELMNKRGLVKPPGSSKIEIDGKIHEFIVGDSSHPEAEEIYSKLDE</sequence>
<dbReference type="NCBIfam" id="TIGR00756">
    <property type="entry name" value="PPR"/>
    <property type="match status" value="1"/>
</dbReference>
<dbReference type="PANTHER" id="PTHR47926">
    <property type="entry name" value="PENTATRICOPEPTIDE REPEAT-CONTAINING PROTEIN"/>
    <property type="match status" value="1"/>
</dbReference>
<dbReference type="FunFam" id="1.25.40.10:FF:000158">
    <property type="entry name" value="pentatricopeptide repeat-containing protein At2g33680"/>
    <property type="match status" value="1"/>
</dbReference>
<dbReference type="Pfam" id="PF20430">
    <property type="entry name" value="Eplus_motif"/>
    <property type="match status" value="1"/>
</dbReference>
<evidence type="ECO:0008006" key="5">
    <source>
        <dbReference type="Google" id="ProtNLM"/>
    </source>
</evidence>
<gene>
    <name evidence="3" type="ORF">TIFTF001_035267</name>
</gene>
<proteinExistence type="predicted"/>
<organism evidence="3 4">
    <name type="scientific">Ficus carica</name>
    <name type="common">Common fig</name>
    <dbReference type="NCBI Taxonomy" id="3494"/>
    <lineage>
        <taxon>Eukaryota</taxon>
        <taxon>Viridiplantae</taxon>
        <taxon>Streptophyta</taxon>
        <taxon>Embryophyta</taxon>
        <taxon>Tracheophyta</taxon>
        <taxon>Spermatophyta</taxon>
        <taxon>Magnoliopsida</taxon>
        <taxon>eudicotyledons</taxon>
        <taxon>Gunneridae</taxon>
        <taxon>Pentapetalae</taxon>
        <taxon>rosids</taxon>
        <taxon>fabids</taxon>
        <taxon>Rosales</taxon>
        <taxon>Moraceae</taxon>
        <taxon>Ficeae</taxon>
        <taxon>Ficus</taxon>
    </lineage>
</organism>
<dbReference type="InterPro" id="IPR046849">
    <property type="entry name" value="E2_motif"/>
</dbReference>
<dbReference type="PANTHER" id="PTHR47926:SF461">
    <property type="entry name" value="PENTATRICOPEPTIDE REPEAT SUPERFAMILY PROTEIN"/>
    <property type="match status" value="1"/>
</dbReference>
<dbReference type="Proteomes" id="UP001187192">
    <property type="component" value="Unassembled WGS sequence"/>
</dbReference>
<dbReference type="PROSITE" id="PS51375">
    <property type="entry name" value="PPR"/>
    <property type="match status" value="1"/>
</dbReference>
<dbReference type="EMBL" id="BTGU01000299">
    <property type="protein sequence ID" value="GMN66197.1"/>
    <property type="molecule type" value="Genomic_DNA"/>
</dbReference>
<name>A0AA88E1C8_FICCA</name>
<evidence type="ECO:0000313" key="4">
    <source>
        <dbReference type="Proteomes" id="UP001187192"/>
    </source>
</evidence>
<dbReference type="InterPro" id="IPR002885">
    <property type="entry name" value="PPR_rpt"/>
</dbReference>
<feature type="repeat" description="PPR" evidence="2">
    <location>
        <begin position="23"/>
        <end position="57"/>
    </location>
</feature>
<evidence type="ECO:0000256" key="1">
    <source>
        <dbReference type="ARBA" id="ARBA00022737"/>
    </source>
</evidence>
<dbReference type="InterPro" id="IPR011990">
    <property type="entry name" value="TPR-like_helical_dom_sf"/>
</dbReference>
<dbReference type="InterPro" id="IPR046960">
    <property type="entry name" value="PPR_At4g14850-like_plant"/>
</dbReference>
<evidence type="ECO:0000256" key="2">
    <source>
        <dbReference type="PROSITE-ProRule" id="PRU00708"/>
    </source>
</evidence>
<accession>A0AA88E1C8</accession>
<reference evidence="3" key="1">
    <citation type="submission" date="2023-07" db="EMBL/GenBank/DDBJ databases">
        <title>draft genome sequence of fig (Ficus carica).</title>
        <authorList>
            <person name="Takahashi T."/>
            <person name="Nishimura K."/>
        </authorList>
    </citation>
    <scope>NUCLEOTIDE SEQUENCE</scope>
</reference>
<dbReference type="Pfam" id="PF13041">
    <property type="entry name" value="PPR_2"/>
    <property type="match status" value="1"/>
</dbReference>
<dbReference type="Pfam" id="PF01535">
    <property type="entry name" value="PPR"/>
    <property type="match status" value="1"/>
</dbReference>
<dbReference type="GO" id="GO:0009451">
    <property type="term" value="P:RNA modification"/>
    <property type="evidence" value="ECO:0007669"/>
    <property type="project" value="InterPro"/>
</dbReference>
<keyword evidence="4" id="KW-1185">Reference proteome</keyword>